<comment type="similarity">
    <text evidence="2">Belongs to the FPP/GGPP synthase family.</text>
</comment>
<evidence type="ECO:0000256" key="1">
    <source>
        <dbReference type="ARBA" id="ARBA00001946"/>
    </source>
</evidence>
<dbReference type="EMBL" id="LAZR01001666">
    <property type="protein sequence ID" value="KKN41140.1"/>
    <property type="molecule type" value="Genomic_DNA"/>
</dbReference>
<dbReference type="GO" id="GO:0008299">
    <property type="term" value="P:isoprenoid biosynthetic process"/>
    <property type="evidence" value="ECO:0007669"/>
    <property type="project" value="InterPro"/>
</dbReference>
<dbReference type="InterPro" id="IPR008949">
    <property type="entry name" value="Isoprenoid_synthase_dom_sf"/>
</dbReference>
<proteinExistence type="inferred from homology"/>
<accession>A0A0F9QAX9</accession>
<dbReference type="GO" id="GO:0046872">
    <property type="term" value="F:metal ion binding"/>
    <property type="evidence" value="ECO:0007669"/>
    <property type="project" value="UniProtKB-KW"/>
</dbReference>
<dbReference type="GO" id="GO:0004659">
    <property type="term" value="F:prenyltransferase activity"/>
    <property type="evidence" value="ECO:0007669"/>
    <property type="project" value="InterPro"/>
</dbReference>
<dbReference type="Pfam" id="PF00348">
    <property type="entry name" value="polyprenyl_synt"/>
    <property type="match status" value="1"/>
</dbReference>
<comment type="cofactor">
    <cofactor evidence="1">
        <name>Mg(2+)</name>
        <dbReference type="ChEBI" id="CHEBI:18420"/>
    </cofactor>
</comment>
<dbReference type="InterPro" id="IPR033749">
    <property type="entry name" value="Polyprenyl_synt_CS"/>
</dbReference>
<reference evidence="6" key="1">
    <citation type="journal article" date="2015" name="Nature">
        <title>Complex archaea that bridge the gap between prokaryotes and eukaryotes.</title>
        <authorList>
            <person name="Spang A."/>
            <person name="Saw J.H."/>
            <person name="Jorgensen S.L."/>
            <person name="Zaremba-Niedzwiedzka K."/>
            <person name="Martijn J."/>
            <person name="Lind A.E."/>
            <person name="van Eijk R."/>
            <person name="Schleper C."/>
            <person name="Guy L."/>
            <person name="Ettema T.J."/>
        </authorList>
    </citation>
    <scope>NUCLEOTIDE SEQUENCE</scope>
</reference>
<sequence>MKFPEYSKRYIPSINGAIKSLIDYKLKSVEHLFLKEYYSELSDYMLSGGKKLRPLLCIATYNAFHSNQDDTIIHPSVGVEFLHNATLIHDDIIDKDDFRRGKPSFHYRFRNYHKQYKLKKMDDVDYGNSIGIIGGDNVFIMGLEVFLFNEFKRDLNLNAIKYYEKAFIEIINGVLIETDMVNRKDLTISDYIKMISLKTGALIEKSILIGANYAEVEEKFLKDLSRYGLNLGIIFQIIDDILGTFGDENVTGKPTDGDIREGKQTCLLIAALNNLDKEGRVKLEILIENPNMTNENVEEVKDLFRDVNVIDSCKKLANSYYQEAKSSLEHLNTEIKDSEAEFFQNLLDFVMNRKF</sequence>
<comment type="caution">
    <text evidence="6">The sequence shown here is derived from an EMBL/GenBank/DDBJ whole genome shotgun (WGS) entry which is preliminary data.</text>
</comment>
<dbReference type="InterPro" id="IPR000092">
    <property type="entry name" value="Polyprenyl_synt"/>
</dbReference>
<dbReference type="PANTHER" id="PTHR12001">
    <property type="entry name" value="GERANYLGERANYL PYROPHOSPHATE SYNTHASE"/>
    <property type="match status" value="1"/>
</dbReference>
<dbReference type="PROSITE" id="PS00723">
    <property type="entry name" value="POLYPRENYL_SYNTHASE_1"/>
    <property type="match status" value="1"/>
</dbReference>
<organism evidence="6">
    <name type="scientific">marine sediment metagenome</name>
    <dbReference type="NCBI Taxonomy" id="412755"/>
    <lineage>
        <taxon>unclassified sequences</taxon>
        <taxon>metagenomes</taxon>
        <taxon>ecological metagenomes</taxon>
    </lineage>
</organism>
<evidence type="ECO:0000256" key="2">
    <source>
        <dbReference type="ARBA" id="ARBA00006706"/>
    </source>
</evidence>
<dbReference type="PROSITE" id="PS00444">
    <property type="entry name" value="POLYPRENYL_SYNTHASE_2"/>
    <property type="match status" value="1"/>
</dbReference>
<dbReference type="CDD" id="cd00685">
    <property type="entry name" value="Trans_IPPS_HT"/>
    <property type="match status" value="1"/>
</dbReference>
<dbReference type="AlphaFoldDB" id="A0A0F9QAX9"/>
<keyword evidence="3" id="KW-0808">Transferase</keyword>
<evidence type="ECO:0000256" key="3">
    <source>
        <dbReference type="ARBA" id="ARBA00022679"/>
    </source>
</evidence>
<dbReference type="SUPFAM" id="SSF48576">
    <property type="entry name" value="Terpenoid synthases"/>
    <property type="match status" value="1"/>
</dbReference>
<gene>
    <name evidence="6" type="ORF">LCGC14_0726220</name>
</gene>
<name>A0A0F9QAX9_9ZZZZ</name>
<dbReference type="Gene3D" id="1.10.600.10">
    <property type="entry name" value="Farnesyl Diphosphate Synthase"/>
    <property type="match status" value="1"/>
</dbReference>
<protein>
    <recommendedName>
        <fullName evidence="7">Polyprenyl synthetase family protein</fullName>
    </recommendedName>
</protein>
<dbReference type="PANTHER" id="PTHR12001:SF85">
    <property type="entry name" value="SHORT CHAIN ISOPRENYL DIPHOSPHATE SYNTHASE"/>
    <property type="match status" value="1"/>
</dbReference>
<keyword evidence="4" id="KW-0479">Metal-binding</keyword>
<evidence type="ECO:0000256" key="5">
    <source>
        <dbReference type="ARBA" id="ARBA00022842"/>
    </source>
</evidence>
<evidence type="ECO:0008006" key="7">
    <source>
        <dbReference type="Google" id="ProtNLM"/>
    </source>
</evidence>
<evidence type="ECO:0000256" key="4">
    <source>
        <dbReference type="ARBA" id="ARBA00022723"/>
    </source>
</evidence>
<keyword evidence="5" id="KW-0460">Magnesium</keyword>
<evidence type="ECO:0000313" key="6">
    <source>
        <dbReference type="EMBL" id="KKN41140.1"/>
    </source>
</evidence>
<dbReference type="SFLD" id="SFLDS00005">
    <property type="entry name" value="Isoprenoid_Synthase_Type_I"/>
    <property type="match status" value="1"/>
</dbReference>
<dbReference type="SFLD" id="SFLDG01017">
    <property type="entry name" value="Polyprenyl_Transferase_Like"/>
    <property type="match status" value="1"/>
</dbReference>